<dbReference type="RefSeq" id="XP_070892118.1">
    <property type="nucleotide sequence ID" value="XM_071042290.1"/>
</dbReference>
<dbReference type="EMBL" id="JBFXLR010000114">
    <property type="protein sequence ID" value="KAL2836501.1"/>
    <property type="molecule type" value="Genomic_DNA"/>
</dbReference>
<comment type="caution">
    <text evidence="1">The sequence shown here is derived from an EMBL/GenBank/DDBJ whole genome shotgun (WGS) entry which is preliminary data.</text>
</comment>
<reference evidence="1 2" key="1">
    <citation type="submission" date="2024-07" db="EMBL/GenBank/DDBJ databases">
        <title>Section-level genome sequencing and comparative genomics of Aspergillus sections Usti and Cavernicolus.</title>
        <authorList>
            <consortium name="Lawrence Berkeley National Laboratory"/>
            <person name="Nybo J.L."/>
            <person name="Vesth T.C."/>
            <person name="Theobald S."/>
            <person name="Frisvad J.C."/>
            <person name="Larsen T.O."/>
            <person name="Kjaerboelling I."/>
            <person name="Rothschild-Mancinelli K."/>
            <person name="Lyhne E.K."/>
            <person name="Kogle M.E."/>
            <person name="Barry K."/>
            <person name="Clum A."/>
            <person name="Na H."/>
            <person name="Ledsgaard L."/>
            <person name="Lin J."/>
            <person name="Lipzen A."/>
            <person name="Kuo A."/>
            <person name="Riley R."/>
            <person name="Mondo S."/>
            <person name="LaButti K."/>
            <person name="Haridas S."/>
            <person name="Pangalinan J."/>
            <person name="Salamov A.A."/>
            <person name="Simmons B.A."/>
            <person name="Magnuson J.K."/>
            <person name="Chen J."/>
            <person name="Drula E."/>
            <person name="Henrissat B."/>
            <person name="Wiebenga A."/>
            <person name="Lubbers R.J."/>
            <person name="Gomes A.C."/>
            <person name="Macurrencykelacurrency M.R."/>
            <person name="Stajich J."/>
            <person name="Grigoriev I.V."/>
            <person name="Mortensen U.H."/>
            <person name="De vries R.P."/>
            <person name="Baker S.E."/>
            <person name="Andersen M.R."/>
        </authorList>
    </citation>
    <scope>NUCLEOTIDE SEQUENCE [LARGE SCALE GENOMIC DNA]</scope>
    <source>
        <strain evidence="1 2">CBS 756.74</strain>
    </source>
</reference>
<gene>
    <name evidence="1" type="ORF">BJX68DRAFT_250665</name>
</gene>
<dbReference type="Proteomes" id="UP001610444">
    <property type="component" value="Unassembled WGS sequence"/>
</dbReference>
<protein>
    <recommendedName>
        <fullName evidence="3">Secreted protein</fullName>
    </recommendedName>
</protein>
<dbReference type="GeneID" id="98157454"/>
<name>A0ABR4J9I6_9EURO</name>
<organism evidence="1 2">
    <name type="scientific">Aspergillus pseudodeflectus</name>
    <dbReference type="NCBI Taxonomy" id="176178"/>
    <lineage>
        <taxon>Eukaryota</taxon>
        <taxon>Fungi</taxon>
        <taxon>Dikarya</taxon>
        <taxon>Ascomycota</taxon>
        <taxon>Pezizomycotina</taxon>
        <taxon>Eurotiomycetes</taxon>
        <taxon>Eurotiomycetidae</taxon>
        <taxon>Eurotiales</taxon>
        <taxon>Aspergillaceae</taxon>
        <taxon>Aspergillus</taxon>
        <taxon>Aspergillus subgen. Nidulantes</taxon>
    </lineage>
</organism>
<proteinExistence type="predicted"/>
<evidence type="ECO:0008006" key="3">
    <source>
        <dbReference type="Google" id="ProtNLM"/>
    </source>
</evidence>
<feature type="non-terminal residue" evidence="1">
    <location>
        <position position="1"/>
    </location>
</feature>
<evidence type="ECO:0000313" key="2">
    <source>
        <dbReference type="Proteomes" id="UP001610444"/>
    </source>
</evidence>
<keyword evidence="2" id="KW-1185">Reference proteome</keyword>
<sequence length="116" mass="11733">MPSPPAAAAAAAAAANSASAAAAASSRSASSSFIPSIVFGHPAGLIHEHPNDAMLFLRARSARSSRTSDASVSLGFRALGAPMPPACVAVVPARYCDVPCRRFWACTCAAEVGFED</sequence>
<accession>A0ABR4J9I6</accession>
<evidence type="ECO:0000313" key="1">
    <source>
        <dbReference type="EMBL" id="KAL2836501.1"/>
    </source>
</evidence>